<name>A0A1G9UX76_9FIRM</name>
<dbReference type="NCBIfam" id="TIGR00372">
    <property type="entry name" value="cas4"/>
    <property type="match status" value="1"/>
</dbReference>
<evidence type="ECO:0000313" key="11">
    <source>
        <dbReference type="EMBL" id="SDM64542.1"/>
    </source>
</evidence>
<dbReference type="EMBL" id="FNHQ01000010">
    <property type="protein sequence ID" value="SDM64542.1"/>
    <property type="molecule type" value="Genomic_DNA"/>
</dbReference>
<dbReference type="GO" id="GO:0051536">
    <property type="term" value="F:iron-sulfur cluster binding"/>
    <property type="evidence" value="ECO:0007669"/>
    <property type="project" value="UniProtKB-KW"/>
</dbReference>
<keyword evidence="8 9" id="KW-0464">Manganese</keyword>
<dbReference type="Proteomes" id="UP000199309">
    <property type="component" value="Unassembled WGS sequence"/>
</dbReference>
<keyword evidence="6 9" id="KW-0411">Iron-sulfur</keyword>
<evidence type="ECO:0000256" key="8">
    <source>
        <dbReference type="ARBA" id="ARBA00023211"/>
    </source>
</evidence>
<evidence type="ECO:0000256" key="4">
    <source>
        <dbReference type="ARBA" id="ARBA00022839"/>
    </source>
</evidence>
<evidence type="ECO:0000256" key="1">
    <source>
        <dbReference type="ARBA" id="ARBA00022722"/>
    </source>
</evidence>
<gene>
    <name evidence="11" type="ORF">SAMN05660299_01291</name>
</gene>
<dbReference type="RefSeq" id="WP_091649547.1">
    <property type="nucleotide sequence ID" value="NZ_FNHQ01000010.1"/>
</dbReference>
<dbReference type="InterPro" id="IPR011604">
    <property type="entry name" value="PDDEXK-like_dom_sf"/>
</dbReference>
<protein>
    <recommendedName>
        <fullName evidence="9">CRISPR-associated exonuclease Cas4</fullName>
        <ecNumber evidence="9">3.1.12.1</ecNumber>
    </recommendedName>
</protein>
<keyword evidence="4 9" id="KW-0269">Exonuclease</keyword>
<comment type="similarity">
    <text evidence="9">Belongs to the CRISPR-associated exonuclease Cas4 family.</text>
</comment>
<proteinExistence type="inferred from homology"/>
<keyword evidence="1 9" id="KW-0540">Nuclease</keyword>
<evidence type="ECO:0000256" key="9">
    <source>
        <dbReference type="RuleBase" id="RU365022"/>
    </source>
</evidence>
<evidence type="ECO:0000259" key="10">
    <source>
        <dbReference type="Pfam" id="PF01930"/>
    </source>
</evidence>
<dbReference type="Gene3D" id="3.90.320.10">
    <property type="match status" value="1"/>
</dbReference>
<sequence length="220" mass="25477">MSSAITIRSIQHYLYCAHRWGLMTINQSWAENAFVTKANLLHERVHDFKNSYVLRGKKTFTSVSVYTDAEPYNMYGVVDCLEVKEAIRGITIPGYDKKYSLTIVEYKPKKPKIENFNEEDLMQIFAQKICVDAVFGGNCEAIVYYADVKRRVSLPLKEHFEEYDNKLRSVLQEMRINMAKGIIPPIKKKQYCNGCSLRDICMSSMKPIYSIRSTILKTLE</sequence>
<dbReference type="InterPro" id="IPR022765">
    <property type="entry name" value="Dna2/Cas4_DUF83"/>
</dbReference>
<keyword evidence="2 9" id="KW-0479">Metal-binding</keyword>
<accession>A0A1G9UX76</accession>
<organism evidence="11 12">
    <name type="scientific">Megasphaera paucivorans</name>
    <dbReference type="NCBI Taxonomy" id="349095"/>
    <lineage>
        <taxon>Bacteria</taxon>
        <taxon>Bacillati</taxon>
        <taxon>Bacillota</taxon>
        <taxon>Negativicutes</taxon>
        <taxon>Veillonellales</taxon>
        <taxon>Veillonellaceae</taxon>
        <taxon>Megasphaera</taxon>
    </lineage>
</organism>
<dbReference type="GO" id="GO:0046872">
    <property type="term" value="F:metal ion binding"/>
    <property type="evidence" value="ECO:0007669"/>
    <property type="project" value="UniProtKB-KW"/>
</dbReference>
<dbReference type="InterPro" id="IPR013343">
    <property type="entry name" value="CRISPR-assoc_prot_Cas4"/>
</dbReference>
<comment type="cofactor">
    <cofactor evidence="9">
        <name>iron-sulfur cluster</name>
        <dbReference type="ChEBI" id="CHEBI:30408"/>
    </cofactor>
</comment>
<evidence type="ECO:0000313" key="12">
    <source>
        <dbReference type="Proteomes" id="UP000199309"/>
    </source>
</evidence>
<dbReference type="OrthoDB" id="9781776at2"/>
<dbReference type="GO" id="GO:0004527">
    <property type="term" value="F:exonuclease activity"/>
    <property type="evidence" value="ECO:0007669"/>
    <property type="project" value="UniProtKB-KW"/>
</dbReference>
<dbReference type="STRING" id="349095.SAMN05660299_01291"/>
<feature type="domain" description="DUF83" evidence="10">
    <location>
        <begin position="8"/>
        <end position="202"/>
    </location>
</feature>
<keyword evidence="12" id="KW-1185">Reference proteome</keyword>
<dbReference type="EC" id="3.1.12.1" evidence="9"/>
<reference evidence="11 12" key="1">
    <citation type="submission" date="2016-10" db="EMBL/GenBank/DDBJ databases">
        <authorList>
            <person name="de Groot N.N."/>
        </authorList>
    </citation>
    <scope>NUCLEOTIDE SEQUENCE [LARGE SCALE GENOMIC DNA]</scope>
    <source>
        <strain evidence="11 12">DSM 16981</strain>
    </source>
</reference>
<dbReference type="GO" id="GO:0051607">
    <property type="term" value="P:defense response to virus"/>
    <property type="evidence" value="ECO:0007669"/>
    <property type="project" value="UniProtKB-KW"/>
</dbReference>
<evidence type="ECO:0000256" key="7">
    <source>
        <dbReference type="ARBA" id="ARBA00023118"/>
    </source>
</evidence>
<keyword evidence="3 9" id="KW-0378">Hydrolase</keyword>
<evidence type="ECO:0000256" key="5">
    <source>
        <dbReference type="ARBA" id="ARBA00023004"/>
    </source>
</evidence>
<comment type="cofactor">
    <cofactor evidence="9">
        <name>Mg(2+)</name>
        <dbReference type="ChEBI" id="CHEBI:18420"/>
    </cofactor>
    <cofactor evidence="9">
        <name>Mn(2+)</name>
        <dbReference type="ChEBI" id="CHEBI:29035"/>
    </cofactor>
    <text evidence="9">Mg(2+) or Mn(2+) required for ssDNA cleavage activity.</text>
</comment>
<evidence type="ECO:0000256" key="3">
    <source>
        <dbReference type="ARBA" id="ARBA00022801"/>
    </source>
</evidence>
<keyword evidence="5 9" id="KW-0408">Iron</keyword>
<keyword evidence="7 9" id="KW-0051">Antiviral defense</keyword>
<evidence type="ECO:0000256" key="2">
    <source>
        <dbReference type="ARBA" id="ARBA00022723"/>
    </source>
</evidence>
<dbReference type="Pfam" id="PF01930">
    <property type="entry name" value="Cas_Cas4"/>
    <property type="match status" value="1"/>
</dbReference>
<dbReference type="AlphaFoldDB" id="A0A1G9UX76"/>
<evidence type="ECO:0000256" key="6">
    <source>
        <dbReference type="ARBA" id="ARBA00023014"/>
    </source>
</evidence>
<comment type="function">
    <text evidence="9">CRISPR (clustered regularly interspaced short palindromic repeat) is an adaptive immune system that provides protection against mobile genetic elements (viruses, transposable elements and conjugative plasmids). CRISPR clusters contain sequences complementary to antecedent mobile elements and target invading nucleic acids. CRISPR clusters are transcribed and processed into CRISPR RNA (crRNA).</text>
</comment>